<accession>A0ABX2ES94</accession>
<evidence type="ECO:0000313" key="2">
    <source>
        <dbReference type="Proteomes" id="UP000737171"/>
    </source>
</evidence>
<sequence>MASPLPEVHVGAGDNLEPELPLATDGVRRYVWHGRFGDMLIEVEGDKAFVNGEPVRPAEPAASS</sequence>
<protein>
    <submittedName>
        <fullName evidence="1">Uncharacterized protein</fullName>
    </submittedName>
</protein>
<organism evidence="1 2">
    <name type="scientific">Pseudaquabacterium terrae</name>
    <dbReference type="NCBI Taxonomy" id="2732868"/>
    <lineage>
        <taxon>Bacteria</taxon>
        <taxon>Pseudomonadati</taxon>
        <taxon>Pseudomonadota</taxon>
        <taxon>Betaproteobacteria</taxon>
        <taxon>Burkholderiales</taxon>
        <taxon>Sphaerotilaceae</taxon>
        <taxon>Pseudaquabacterium</taxon>
    </lineage>
</organism>
<reference evidence="1 2" key="1">
    <citation type="submission" date="2020-05" db="EMBL/GenBank/DDBJ databases">
        <title>Aquincola sp. isolate from soil.</title>
        <authorList>
            <person name="Han J."/>
            <person name="Kim D.-U."/>
        </authorList>
    </citation>
    <scope>NUCLEOTIDE SEQUENCE [LARGE SCALE GENOMIC DNA]</scope>
    <source>
        <strain evidence="1 2">S2</strain>
    </source>
</reference>
<gene>
    <name evidence="1" type="ORF">HLB44_30955</name>
</gene>
<dbReference type="EMBL" id="JABRWJ010000011">
    <property type="protein sequence ID" value="NRF71414.1"/>
    <property type="molecule type" value="Genomic_DNA"/>
</dbReference>
<proteinExistence type="predicted"/>
<dbReference type="RefSeq" id="WP_173132505.1">
    <property type="nucleotide sequence ID" value="NZ_JABRWJ010000011.1"/>
</dbReference>
<dbReference type="Proteomes" id="UP000737171">
    <property type="component" value="Unassembled WGS sequence"/>
</dbReference>
<name>A0ABX2ES94_9BURK</name>
<evidence type="ECO:0000313" key="1">
    <source>
        <dbReference type="EMBL" id="NRF71414.1"/>
    </source>
</evidence>
<keyword evidence="2" id="KW-1185">Reference proteome</keyword>
<comment type="caution">
    <text evidence="1">The sequence shown here is derived from an EMBL/GenBank/DDBJ whole genome shotgun (WGS) entry which is preliminary data.</text>
</comment>